<dbReference type="AlphaFoldDB" id="A0A2C6LGP0"/>
<evidence type="ECO:0000256" key="1">
    <source>
        <dbReference type="SAM" id="MobiDB-lite"/>
    </source>
</evidence>
<evidence type="ECO:0000313" key="3">
    <source>
        <dbReference type="Proteomes" id="UP000221165"/>
    </source>
</evidence>
<feature type="region of interest" description="Disordered" evidence="1">
    <location>
        <begin position="1"/>
        <end position="69"/>
    </location>
</feature>
<proteinExistence type="predicted"/>
<accession>A0A2C6LGP0</accession>
<dbReference type="RefSeq" id="XP_067927330.1">
    <property type="nucleotide sequence ID" value="XM_068060685.1"/>
</dbReference>
<sequence length="694" mass="77929">MGRGEQAQTYPAGRDRQTRRSHFEDVWKGRRGASGGPELFSVRQTELEESRRPMSVSPNRKKRKVHSGSVSTVRGIGVYSGKEESCTQHEEELFRARGNRSNYVEEENEAEEVGRGKGTGKVRVFPHHSPSAQQQPNLPTGLRYMIFTLAKRLLQQPNLKHFVLHCSPLYSSSGPSDSAGGRRVWRDFSEWIKATGTIGAPACTYTEAVRLIALLLRDVGPGACVPAELLGLVEECVARAGRSFFGPHNEQCKRLPLVHVGTSASQKNERTVQESLHEQIHVAIRKVEQVQWKLWRQAAECTSSMRGQICCQIIDRLLSAQQMQAAVWEGSSTIAAWRLAGSDCVAAAALVVAKVLLSLQLSFERELRSRRRAHGSEEEEFGDEDEADDGENEEEGDSRHVSGRRAFCQDEAAKLWRKMLAKVPRELRTEVGSVLFWCIQKKKMPPPVLVQLFVSFNWHKDLAPCQGTISGLCRIFPSVPLFASLQLHILHRMRQDQLKATRAAGRLGEARSASEGSARMDWCSNHLLALAAQLVEAAPSEMRRSRRALARASRRFVQLHCGSEEALRLLRKVWSGLRKRDQLVCLVLALELRPGSKSTWWRLADFLLAEASLRRVREMKRKVAPLARSTGHNEEAVTRRRRLELIERFVVRFLDPDSCSTDAVPDCSKAALLLCAPFFLSSLRAFLNLIVLLS</sequence>
<feature type="non-terminal residue" evidence="2">
    <location>
        <position position="694"/>
    </location>
</feature>
<reference evidence="2 3" key="1">
    <citation type="journal article" date="2017" name="Int. J. Parasitol.">
        <title>The genome of the protozoan parasite Cystoisospora suis and a reverse vaccinology approach to identify vaccine candidates.</title>
        <authorList>
            <person name="Palmieri N."/>
            <person name="Shrestha A."/>
            <person name="Ruttkowski B."/>
            <person name="Beck T."/>
            <person name="Vogl C."/>
            <person name="Tomley F."/>
            <person name="Blake D.P."/>
            <person name="Joachim A."/>
        </authorList>
    </citation>
    <scope>NUCLEOTIDE SEQUENCE [LARGE SCALE GENOMIC DNA]</scope>
    <source>
        <strain evidence="2 3">Wien I</strain>
    </source>
</reference>
<feature type="compositionally biased region" description="Basic and acidic residues" evidence="1">
    <location>
        <begin position="13"/>
        <end position="28"/>
    </location>
</feature>
<dbReference type="EMBL" id="MIGC01000184">
    <property type="protein sequence ID" value="PHJ25684.1"/>
    <property type="molecule type" value="Genomic_DNA"/>
</dbReference>
<organism evidence="2 3">
    <name type="scientific">Cystoisospora suis</name>
    <dbReference type="NCBI Taxonomy" id="483139"/>
    <lineage>
        <taxon>Eukaryota</taxon>
        <taxon>Sar</taxon>
        <taxon>Alveolata</taxon>
        <taxon>Apicomplexa</taxon>
        <taxon>Conoidasida</taxon>
        <taxon>Coccidia</taxon>
        <taxon>Eucoccidiorida</taxon>
        <taxon>Eimeriorina</taxon>
        <taxon>Sarcocystidae</taxon>
        <taxon>Cystoisospora</taxon>
    </lineage>
</organism>
<feature type="compositionally biased region" description="Acidic residues" evidence="1">
    <location>
        <begin position="377"/>
        <end position="396"/>
    </location>
</feature>
<gene>
    <name evidence="2" type="ORF">CSUI_000451</name>
</gene>
<protein>
    <submittedName>
        <fullName evidence="2">Uncharacterized protein</fullName>
    </submittedName>
</protein>
<dbReference type="Proteomes" id="UP000221165">
    <property type="component" value="Unassembled WGS sequence"/>
</dbReference>
<feature type="region of interest" description="Disordered" evidence="1">
    <location>
        <begin position="374"/>
        <end position="402"/>
    </location>
</feature>
<keyword evidence="3" id="KW-1185">Reference proteome</keyword>
<dbReference type="VEuPathDB" id="ToxoDB:CSUI_000451"/>
<evidence type="ECO:0000313" key="2">
    <source>
        <dbReference type="EMBL" id="PHJ25684.1"/>
    </source>
</evidence>
<comment type="caution">
    <text evidence="2">The sequence shown here is derived from an EMBL/GenBank/DDBJ whole genome shotgun (WGS) entry which is preliminary data.</text>
</comment>
<name>A0A2C6LGP0_9APIC</name>
<dbReference type="OrthoDB" id="333768at2759"/>
<dbReference type="GeneID" id="94423896"/>